<evidence type="ECO:0000313" key="2">
    <source>
        <dbReference type="Proteomes" id="UP000828390"/>
    </source>
</evidence>
<sequence>MRNDDTEIFLQSGLLCAAESIQFIHGKGCPLVNIIHSAFSSDVGDLLLVFFESVLHRGS</sequence>
<reference evidence="1" key="2">
    <citation type="submission" date="2020-11" db="EMBL/GenBank/DDBJ databases">
        <authorList>
            <person name="McCartney M.A."/>
            <person name="Auch B."/>
            <person name="Kono T."/>
            <person name="Mallez S."/>
            <person name="Becker A."/>
            <person name="Gohl D.M."/>
            <person name="Silverstein K.A.T."/>
            <person name="Koren S."/>
            <person name="Bechman K.B."/>
            <person name="Herman A."/>
            <person name="Abrahante J.E."/>
            <person name="Garbe J."/>
        </authorList>
    </citation>
    <scope>NUCLEOTIDE SEQUENCE</scope>
    <source>
        <strain evidence="1">Duluth1</strain>
        <tissue evidence="1">Whole animal</tissue>
    </source>
</reference>
<gene>
    <name evidence="1" type="ORF">DPMN_011494</name>
</gene>
<dbReference type="EMBL" id="JAIWYP010000001">
    <property type="protein sequence ID" value="KAH3887477.1"/>
    <property type="molecule type" value="Genomic_DNA"/>
</dbReference>
<proteinExistence type="predicted"/>
<accession>A0A9D4S2J5</accession>
<organism evidence="1 2">
    <name type="scientific">Dreissena polymorpha</name>
    <name type="common">Zebra mussel</name>
    <name type="synonym">Mytilus polymorpha</name>
    <dbReference type="NCBI Taxonomy" id="45954"/>
    <lineage>
        <taxon>Eukaryota</taxon>
        <taxon>Metazoa</taxon>
        <taxon>Spiralia</taxon>
        <taxon>Lophotrochozoa</taxon>
        <taxon>Mollusca</taxon>
        <taxon>Bivalvia</taxon>
        <taxon>Autobranchia</taxon>
        <taxon>Heteroconchia</taxon>
        <taxon>Euheterodonta</taxon>
        <taxon>Imparidentia</taxon>
        <taxon>Neoheterodontei</taxon>
        <taxon>Myida</taxon>
        <taxon>Dreissenoidea</taxon>
        <taxon>Dreissenidae</taxon>
        <taxon>Dreissena</taxon>
    </lineage>
</organism>
<name>A0A9D4S2J5_DREPO</name>
<comment type="caution">
    <text evidence="1">The sequence shown here is derived from an EMBL/GenBank/DDBJ whole genome shotgun (WGS) entry which is preliminary data.</text>
</comment>
<protein>
    <submittedName>
        <fullName evidence="1">Uncharacterized protein</fullName>
    </submittedName>
</protein>
<dbReference type="AlphaFoldDB" id="A0A9D4S2J5"/>
<dbReference type="Proteomes" id="UP000828390">
    <property type="component" value="Unassembled WGS sequence"/>
</dbReference>
<evidence type="ECO:0000313" key="1">
    <source>
        <dbReference type="EMBL" id="KAH3887477.1"/>
    </source>
</evidence>
<keyword evidence="2" id="KW-1185">Reference proteome</keyword>
<reference evidence="1" key="1">
    <citation type="journal article" date="2019" name="bioRxiv">
        <title>The Genome of the Zebra Mussel, Dreissena polymorpha: A Resource for Invasive Species Research.</title>
        <authorList>
            <person name="McCartney M.A."/>
            <person name="Auch B."/>
            <person name="Kono T."/>
            <person name="Mallez S."/>
            <person name="Zhang Y."/>
            <person name="Obille A."/>
            <person name="Becker A."/>
            <person name="Abrahante J.E."/>
            <person name="Garbe J."/>
            <person name="Badalamenti J.P."/>
            <person name="Herman A."/>
            <person name="Mangelson H."/>
            <person name="Liachko I."/>
            <person name="Sullivan S."/>
            <person name="Sone E.D."/>
            <person name="Koren S."/>
            <person name="Silverstein K.A.T."/>
            <person name="Beckman K.B."/>
            <person name="Gohl D.M."/>
        </authorList>
    </citation>
    <scope>NUCLEOTIDE SEQUENCE</scope>
    <source>
        <strain evidence="1">Duluth1</strain>
        <tissue evidence="1">Whole animal</tissue>
    </source>
</reference>